<reference evidence="1" key="1">
    <citation type="submission" date="2022-04" db="EMBL/GenBank/DDBJ databases">
        <title>Genome of the entomopathogenic fungus Entomophthora muscae.</title>
        <authorList>
            <person name="Elya C."/>
            <person name="Lovett B.R."/>
            <person name="Lee E."/>
            <person name="Macias A.M."/>
            <person name="Hajek A.E."/>
            <person name="De Bivort B.L."/>
            <person name="Kasson M.T."/>
            <person name="De Fine Licht H.H."/>
            <person name="Stajich J.E."/>
        </authorList>
    </citation>
    <scope>NUCLEOTIDE SEQUENCE</scope>
    <source>
        <strain evidence="1">Berkeley</strain>
    </source>
</reference>
<accession>A0ACC2UIA7</accession>
<evidence type="ECO:0000313" key="2">
    <source>
        <dbReference type="Proteomes" id="UP001165960"/>
    </source>
</evidence>
<protein>
    <submittedName>
        <fullName evidence="1">Uncharacterized protein</fullName>
    </submittedName>
</protein>
<evidence type="ECO:0000313" key="1">
    <source>
        <dbReference type="EMBL" id="KAJ9086534.1"/>
    </source>
</evidence>
<proteinExistence type="predicted"/>
<dbReference type="Proteomes" id="UP001165960">
    <property type="component" value="Unassembled WGS sequence"/>
</dbReference>
<gene>
    <name evidence="1" type="ORF">DSO57_1003085</name>
</gene>
<keyword evidence="2" id="KW-1185">Reference proteome</keyword>
<organism evidence="1 2">
    <name type="scientific">Entomophthora muscae</name>
    <dbReference type="NCBI Taxonomy" id="34485"/>
    <lineage>
        <taxon>Eukaryota</taxon>
        <taxon>Fungi</taxon>
        <taxon>Fungi incertae sedis</taxon>
        <taxon>Zoopagomycota</taxon>
        <taxon>Entomophthoromycotina</taxon>
        <taxon>Entomophthoromycetes</taxon>
        <taxon>Entomophthorales</taxon>
        <taxon>Entomophthoraceae</taxon>
        <taxon>Entomophthora</taxon>
    </lineage>
</organism>
<sequence length="77" mass="7937">MKFILIATAATVTVLGAPQSYALGIQSNYKNWDIYAQQVAQEASQGQTENSSGNQGQENSSNGGYGQNSGSAGASGY</sequence>
<name>A0ACC2UIA7_9FUNG</name>
<dbReference type="EMBL" id="QTSX02000717">
    <property type="protein sequence ID" value="KAJ9086534.1"/>
    <property type="molecule type" value="Genomic_DNA"/>
</dbReference>
<comment type="caution">
    <text evidence="1">The sequence shown here is derived from an EMBL/GenBank/DDBJ whole genome shotgun (WGS) entry which is preliminary data.</text>
</comment>